<gene>
    <name evidence="1" type="ORF">C5S46_06490</name>
</gene>
<evidence type="ECO:0000313" key="1">
    <source>
        <dbReference type="EMBL" id="TKY91318.1"/>
    </source>
</evidence>
<name>A0AC61S9V6_9EURY</name>
<organism evidence="1 2">
    <name type="scientific">Candidatus Methanomarinus sp</name>
    <dbReference type="NCBI Taxonomy" id="3386244"/>
    <lineage>
        <taxon>Archaea</taxon>
        <taxon>Methanobacteriati</taxon>
        <taxon>Methanobacteriota</taxon>
        <taxon>Stenosarchaea group</taxon>
        <taxon>Methanomicrobia</taxon>
        <taxon>Methanosarcinales</taxon>
        <taxon>ANME-2 cluster</taxon>
        <taxon>Candidatus Methanocomedenaceae</taxon>
        <taxon>Candidatus Methanomarinus</taxon>
    </lineage>
</organism>
<protein>
    <submittedName>
        <fullName evidence="1">Uncharacterized protein</fullName>
    </submittedName>
</protein>
<proteinExistence type="predicted"/>
<comment type="caution">
    <text evidence="1">The sequence shown here is derived from an EMBL/GenBank/DDBJ whole genome shotgun (WGS) entry which is preliminary data.</text>
</comment>
<feature type="non-terminal residue" evidence="1">
    <location>
        <position position="242"/>
    </location>
</feature>
<accession>A0AC61S9V6</accession>
<evidence type="ECO:0000313" key="2">
    <source>
        <dbReference type="Proteomes" id="UP000315423"/>
    </source>
</evidence>
<sequence length="242" mass="27331">MNDEKLQTELKQNSEKKNRTLVSIVLIFLFVCVMTFISILFIILSIHFIGYNLFDLTEPESESVNHSFYYVATSGNNNNTGLSLDYAWKTPSYAVDQVEAGDTIYLLDGIWEKEELYFKTNGTVEKPITLKAYNGTPILDGVDNRGTCITIDSEYSNELDDYANVTGYINIEGIKITRYSHGIEMEGAHHINFNNIDVGPCGTTTITFYDSTYCNLKNSNMHDTKWNTVVLMAAYTGTHNIT</sequence>
<reference evidence="1" key="1">
    <citation type="submission" date="2018-09" db="EMBL/GenBank/DDBJ databases">
        <title>A genomic encyclopedia of anaerobic methanotrophic archaea.</title>
        <authorList>
            <person name="Skennerton C.T."/>
            <person name="Chadwick G.L."/>
            <person name="Laso-Perez R."/>
            <person name="Leu A.O."/>
            <person name="Speth D.R."/>
            <person name="Yu H."/>
            <person name="Morgan-Lang C."/>
            <person name="Hatzenpichler R."/>
            <person name="Goudeau D."/>
            <person name="Malmstrom R."/>
            <person name="Woyke T."/>
            <person name="Hallam S."/>
            <person name="Tyson G.W."/>
            <person name="Wegener G."/>
            <person name="Boetius A."/>
            <person name="Orphan V.J."/>
        </authorList>
    </citation>
    <scope>NUCLEOTIDE SEQUENCE</scope>
    <source>
        <strain evidence="1">CONS3730D10UFb2</strain>
    </source>
</reference>
<dbReference type="Proteomes" id="UP000315423">
    <property type="component" value="Unassembled WGS sequence"/>
</dbReference>
<dbReference type="EMBL" id="QYBA01000218">
    <property type="protein sequence ID" value="TKY91318.1"/>
    <property type="molecule type" value="Genomic_DNA"/>
</dbReference>